<evidence type="ECO:0000313" key="1">
    <source>
        <dbReference type="EMBL" id="KAK4036688.1"/>
    </source>
</evidence>
<name>A0ABR0B4U4_9CRUS</name>
<dbReference type="Proteomes" id="UP001234178">
    <property type="component" value="Unassembled WGS sequence"/>
</dbReference>
<evidence type="ECO:0000313" key="2">
    <source>
        <dbReference type="Proteomes" id="UP001234178"/>
    </source>
</evidence>
<comment type="caution">
    <text evidence="1">The sequence shown here is derived from an EMBL/GenBank/DDBJ whole genome shotgun (WGS) entry which is preliminary data.</text>
</comment>
<sequence length="97" mass="10816">MSANITVSSFEFRTRCWCVNIGEGEYLRSVGWICGLHLGLASIGNVTVGLTIPWQGKLEFSFKYAEICKKILGKMNNNCADATFGIVLLEMKLCQIY</sequence>
<dbReference type="EMBL" id="JAOYFB010000040">
    <property type="protein sequence ID" value="KAK4036688.1"/>
    <property type="molecule type" value="Genomic_DNA"/>
</dbReference>
<accession>A0ABR0B4U4</accession>
<proteinExistence type="predicted"/>
<reference evidence="1 2" key="1">
    <citation type="journal article" date="2023" name="Nucleic Acids Res.">
        <title>The hologenome of Daphnia magna reveals possible DNA methylation and microbiome-mediated evolution of the host genome.</title>
        <authorList>
            <person name="Chaturvedi A."/>
            <person name="Li X."/>
            <person name="Dhandapani V."/>
            <person name="Marshall H."/>
            <person name="Kissane S."/>
            <person name="Cuenca-Cambronero M."/>
            <person name="Asole G."/>
            <person name="Calvet F."/>
            <person name="Ruiz-Romero M."/>
            <person name="Marangio P."/>
            <person name="Guigo R."/>
            <person name="Rago D."/>
            <person name="Mirbahai L."/>
            <person name="Eastwood N."/>
            <person name="Colbourne J.K."/>
            <person name="Zhou J."/>
            <person name="Mallon E."/>
            <person name="Orsini L."/>
        </authorList>
    </citation>
    <scope>NUCLEOTIDE SEQUENCE [LARGE SCALE GENOMIC DNA]</scope>
    <source>
        <strain evidence="1">LRV0_1</strain>
    </source>
</reference>
<keyword evidence="2" id="KW-1185">Reference proteome</keyword>
<protein>
    <submittedName>
        <fullName evidence="1">Uncharacterized protein</fullName>
    </submittedName>
</protein>
<organism evidence="1 2">
    <name type="scientific">Daphnia magna</name>
    <dbReference type="NCBI Taxonomy" id="35525"/>
    <lineage>
        <taxon>Eukaryota</taxon>
        <taxon>Metazoa</taxon>
        <taxon>Ecdysozoa</taxon>
        <taxon>Arthropoda</taxon>
        <taxon>Crustacea</taxon>
        <taxon>Branchiopoda</taxon>
        <taxon>Diplostraca</taxon>
        <taxon>Cladocera</taxon>
        <taxon>Anomopoda</taxon>
        <taxon>Daphniidae</taxon>
        <taxon>Daphnia</taxon>
    </lineage>
</organism>
<gene>
    <name evidence="1" type="ORF">OUZ56_028729</name>
</gene>